<evidence type="ECO:0000313" key="4">
    <source>
        <dbReference type="EMBL" id="OGK38046.1"/>
    </source>
</evidence>
<evidence type="ECO:0000256" key="2">
    <source>
        <dbReference type="SAM" id="Phobius"/>
    </source>
</evidence>
<evidence type="ECO:0000256" key="3">
    <source>
        <dbReference type="SAM" id="SignalP"/>
    </source>
</evidence>
<feature type="compositionally biased region" description="Low complexity" evidence="1">
    <location>
        <begin position="185"/>
        <end position="205"/>
    </location>
</feature>
<sequence>MEGMDWKNWCCSKVGLLGSAVMCLAIFGATPHAAQAAYLYMDPASQNVSVGETLTLKLNMNTEGEKVQAAEAWIDYNTDEFSLIEVKDPVESEKRFANKLLSKSRGTLMYIANWIAIESDAVATPPDGLAVMTLKALKPGDFSLKMRCTQGDTRDSAITARRNKKTEDLIDCSKVINATINVIAQGQPTPTNGPATATPTRRVTTSPNPTTRSATPSARPTNRSTTTSPTPSSTQTPTPVSTNRPATATPTRVQLTPTGGVGGADASASALPKSGEVSATGIAIGIGIILTIVSIVVKVMM</sequence>
<feature type="region of interest" description="Disordered" evidence="1">
    <location>
        <begin position="185"/>
        <end position="271"/>
    </location>
</feature>
<dbReference type="EMBL" id="MGAD01000032">
    <property type="protein sequence ID" value="OGK38046.1"/>
    <property type="molecule type" value="Genomic_DNA"/>
</dbReference>
<feature type="signal peptide" evidence="3">
    <location>
        <begin position="1"/>
        <end position="33"/>
    </location>
</feature>
<dbReference type="SUPFAM" id="SSF49384">
    <property type="entry name" value="Carbohydrate-binding domain"/>
    <property type="match status" value="1"/>
</dbReference>
<accession>A0A1F7I3X5</accession>
<reference evidence="4 5" key="1">
    <citation type="journal article" date="2016" name="Nat. Commun.">
        <title>Thousands of microbial genomes shed light on interconnected biogeochemical processes in an aquifer system.</title>
        <authorList>
            <person name="Anantharaman K."/>
            <person name="Brown C.T."/>
            <person name="Hug L.A."/>
            <person name="Sharon I."/>
            <person name="Castelle C.J."/>
            <person name="Probst A.J."/>
            <person name="Thomas B.C."/>
            <person name="Singh A."/>
            <person name="Wilkins M.J."/>
            <person name="Karaoz U."/>
            <person name="Brodie E.L."/>
            <person name="Williams K.H."/>
            <person name="Hubbard S.S."/>
            <person name="Banfield J.F."/>
        </authorList>
    </citation>
    <scope>NUCLEOTIDE SEQUENCE [LARGE SCALE GENOMIC DNA]</scope>
</reference>
<dbReference type="GO" id="GO:0030246">
    <property type="term" value="F:carbohydrate binding"/>
    <property type="evidence" value="ECO:0007669"/>
    <property type="project" value="InterPro"/>
</dbReference>
<evidence type="ECO:0000313" key="5">
    <source>
        <dbReference type="Proteomes" id="UP000178076"/>
    </source>
</evidence>
<feature type="compositionally biased region" description="Polar residues" evidence="1">
    <location>
        <begin position="243"/>
        <end position="257"/>
    </location>
</feature>
<dbReference type="Proteomes" id="UP000178076">
    <property type="component" value="Unassembled WGS sequence"/>
</dbReference>
<keyword evidence="3" id="KW-0732">Signal</keyword>
<feature type="chain" id="PRO_5009529301" description="Cohesin domain-containing protein" evidence="3">
    <location>
        <begin position="34"/>
        <end position="301"/>
    </location>
</feature>
<organism evidence="4 5">
    <name type="scientific">Candidatus Roizmanbacteria bacterium RIFCSPHIGHO2_12_FULL_42_10</name>
    <dbReference type="NCBI Taxonomy" id="1802053"/>
    <lineage>
        <taxon>Bacteria</taxon>
        <taxon>Candidatus Roizmaniibacteriota</taxon>
    </lineage>
</organism>
<evidence type="ECO:0008006" key="6">
    <source>
        <dbReference type="Google" id="ProtNLM"/>
    </source>
</evidence>
<protein>
    <recommendedName>
        <fullName evidence="6">Cohesin domain-containing protein</fullName>
    </recommendedName>
</protein>
<evidence type="ECO:0000256" key="1">
    <source>
        <dbReference type="SAM" id="MobiDB-lite"/>
    </source>
</evidence>
<dbReference type="InterPro" id="IPR008965">
    <property type="entry name" value="CBM2/CBM3_carb-bd_dom_sf"/>
</dbReference>
<comment type="caution">
    <text evidence="4">The sequence shown here is derived from an EMBL/GenBank/DDBJ whole genome shotgun (WGS) entry which is preliminary data.</text>
</comment>
<keyword evidence="2" id="KW-0472">Membrane</keyword>
<feature type="compositionally biased region" description="Low complexity" evidence="1">
    <location>
        <begin position="215"/>
        <end position="242"/>
    </location>
</feature>
<keyword evidence="2" id="KW-1133">Transmembrane helix</keyword>
<dbReference type="AlphaFoldDB" id="A0A1F7I3X5"/>
<gene>
    <name evidence="4" type="ORF">A3F32_01265</name>
</gene>
<keyword evidence="2" id="KW-0812">Transmembrane</keyword>
<feature type="transmembrane region" description="Helical" evidence="2">
    <location>
        <begin position="277"/>
        <end position="297"/>
    </location>
</feature>
<proteinExistence type="predicted"/>
<name>A0A1F7I3X5_9BACT</name>